<dbReference type="GO" id="GO:0005840">
    <property type="term" value="C:ribosome"/>
    <property type="evidence" value="ECO:0007669"/>
    <property type="project" value="UniProtKB-KW"/>
</dbReference>
<dbReference type="PROSITE" id="PS00361">
    <property type="entry name" value="RIBOSOMAL_S10"/>
    <property type="match status" value="1"/>
</dbReference>
<dbReference type="EMBL" id="VJXW01000008">
    <property type="protein sequence ID" value="TRW26032.1"/>
    <property type="molecule type" value="Genomic_DNA"/>
</dbReference>
<dbReference type="NCBIfam" id="TIGR01049">
    <property type="entry name" value="rpsJ_bact"/>
    <property type="match status" value="1"/>
</dbReference>
<evidence type="ECO:0000256" key="2">
    <source>
        <dbReference type="ARBA" id="ARBA00022980"/>
    </source>
</evidence>
<dbReference type="InterPro" id="IPR001848">
    <property type="entry name" value="Ribosomal_uS10"/>
</dbReference>
<gene>
    <name evidence="4 7" type="primary">rpsJ</name>
    <name evidence="6" type="ORF">BBG48_002685</name>
    <name evidence="7" type="ORF">FL857_06325</name>
</gene>
<dbReference type="STRING" id="1871336.BBG48_02520"/>
<dbReference type="Pfam" id="PF00338">
    <property type="entry name" value="Ribosomal_S10"/>
    <property type="match status" value="1"/>
</dbReference>
<dbReference type="AlphaFoldDB" id="A0A371IMQ2"/>
<protein>
    <recommendedName>
        <fullName evidence="4">Small ribosomal subunit protein uS10</fullName>
    </recommendedName>
</protein>
<evidence type="ECO:0000256" key="4">
    <source>
        <dbReference type="HAMAP-Rule" id="MF_00508"/>
    </source>
</evidence>
<dbReference type="PRINTS" id="PR00971">
    <property type="entry name" value="RIBOSOMALS10"/>
</dbReference>
<evidence type="ECO:0000313" key="9">
    <source>
        <dbReference type="Proteomes" id="UP000319424"/>
    </source>
</evidence>
<dbReference type="GO" id="GO:0000049">
    <property type="term" value="F:tRNA binding"/>
    <property type="evidence" value="ECO:0007669"/>
    <property type="project" value="UniProtKB-UniRule"/>
</dbReference>
<proteinExistence type="inferred from homology"/>
<comment type="subunit">
    <text evidence="4">Part of the 30S ribosomal subunit.</text>
</comment>
<evidence type="ECO:0000256" key="1">
    <source>
        <dbReference type="ARBA" id="ARBA00007102"/>
    </source>
</evidence>
<evidence type="ECO:0000313" key="8">
    <source>
        <dbReference type="Proteomes" id="UP000093352"/>
    </source>
</evidence>
<dbReference type="GO" id="GO:0003735">
    <property type="term" value="F:structural constituent of ribosome"/>
    <property type="evidence" value="ECO:0007669"/>
    <property type="project" value="InterPro"/>
</dbReference>
<keyword evidence="2 4" id="KW-0689">Ribosomal protein</keyword>
<dbReference type="FunFam" id="3.30.70.600:FF:000001">
    <property type="entry name" value="30S ribosomal protein S10"/>
    <property type="match status" value="1"/>
</dbReference>
<dbReference type="SMART" id="SM01403">
    <property type="entry name" value="Ribosomal_S10"/>
    <property type="match status" value="1"/>
</dbReference>
<dbReference type="Proteomes" id="UP000319424">
    <property type="component" value="Unassembled WGS sequence"/>
</dbReference>
<sequence length="103" mass="11655">MAAQQKIRIKLKSYDHSILDMAAQKIVEIAKSTGAKVSGPVPLPTKKEIITIIRATHKYKDSREQFEIRTHKRLIDILEPSPKTVDSLIRLDLPAGIEIEIKK</sequence>
<dbReference type="NCBIfam" id="NF001861">
    <property type="entry name" value="PRK00596.1"/>
    <property type="match status" value="1"/>
</dbReference>
<name>A0A371IMQ2_9FIRM</name>
<keyword evidence="3 4" id="KW-0687">Ribonucleoprotein</keyword>
<evidence type="ECO:0000256" key="3">
    <source>
        <dbReference type="ARBA" id="ARBA00023274"/>
    </source>
</evidence>
<dbReference type="GO" id="GO:1990904">
    <property type="term" value="C:ribonucleoprotein complex"/>
    <property type="evidence" value="ECO:0007669"/>
    <property type="project" value="UniProtKB-KW"/>
</dbReference>
<accession>A0A371IMQ2</accession>
<dbReference type="HAMAP" id="MF_00508">
    <property type="entry name" value="Ribosomal_uS10"/>
    <property type="match status" value="1"/>
</dbReference>
<dbReference type="OrthoDB" id="9804464at2"/>
<dbReference type="InterPro" id="IPR027486">
    <property type="entry name" value="Ribosomal_uS10_dom"/>
</dbReference>
<reference evidence="7 9" key="3">
    <citation type="submission" date="2019-07" db="EMBL/GenBank/DDBJ databases">
        <title>Criibacterium bergeronii gen. nov., sp. nov. isolated from human clinical samples.</title>
        <authorList>
            <person name="Maheux A.F."/>
            <person name="Boudreau D.K."/>
            <person name="Berube E."/>
            <person name="Brodeur S."/>
            <person name="Bernard K.A."/>
            <person name="Abed J.Y."/>
            <person name="Ducrey E."/>
            <person name="Guay E.F."/>
            <person name="Raymond F."/>
            <person name="Corbeil J."/>
            <person name="Domingo M.-C."/>
            <person name="Roy P.H."/>
            <person name="Boissinot M."/>
            <person name="Tocheva E.I."/>
            <person name="Omar R.F."/>
        </authorList>
    </citation>
    <scope>NUCLEOTIDE SEQUENCE [LARGE SCALE GENOMIC DNA]</scope>
    <source>
        <strain evidence="7 9">CCRI-24246</strain>
    </source>
</reference>
<dbReference type="EMBL" id="MBEW02000004">
    <property type="protein sequence ID" value="RDY21751.1"/>
    <property type="molecule type" value="Genomic_DNA"/>
</dbReference>
<comment type="function">
    <text evidence="4">Involved in the binding of tRNA to the ribosomes.</text>
</comment>
<feature type="domain" description="Small ribosomal subunit protein uS10" evidence="5">
    <location>
        <begin position="8"/>
        <end position="102"/>
    </location>
</feature>
<dbReference type="SUPFAM" id="SSF54999">
    <property type="entry name" value="Ribosomal protein S10"/>
    <property type="match status" value="1"/>
</dbReference>
<dbReference type="InterPro" id="IPR018268">
    <property type="entry name" value="Ribosomal_uS10_CS"/>
</dbReference>
<keyword evidence="8" id="KW-1185">Reference proteome</keyword>
<reference evidence="6 8" key="1">
    <citation type="journal article" date="2016" name="Genome Announc.">
        <title>Draft Genome Sequence of Criibacterium bergeronii gen. nov., sp. nov., Strain CCRI-22567T, Isolated from a Vaginal Sample from a Woman with Bacterial Vaginosis.</title>
        <authorList>
            <person name="Maheux A.F."/>
            <person name="Berube E."/>
            <person name="Boudreau D.K."/>
            <person name="Raymond F."/>
            <person name="Corbeil J."/>
            <person name="Roy P.H."/>
            <person name="Boissinot M."/>
            <person name="Omar R.F."/>
        </authorList>
    </citation>
    <scope>NUCLEOTIDE SEQUENCE [LARGE SCALE GENOMIC DNA]</scope>
    <source>
        <strain evidence="6 8">CCRI-22567</strain>
    </source>
</reference>
<evidence type="ECO:0000313" key="7">
    <source>
        <dbReference type="EMBL" id="TRW26032.1"/>
    </source>
</evidence>
<dbReference type="Proteomes" id="UP000093352">
    <property type="component" value="Unassembled WGS sequence"/>
</dbReference>
<comment type="caution">
    <text evidence="6">The sequence shown here is derived from an EMBL/GenBank/DDBJ whole genome shotgun (WGS) entry which is preliminary data.</text>
</comment>
<organism evidence="6 8">
    <name type="scientific">Criibacterium bergeronii</name>
    <dbReference type="NCBI Taxonomy" id="1871336"/>
    <lineage>
        <taxon>Bacteria</taxon>
        <taxon>Bacillati</taxon>
        <taxon>Bacillota</taxon>
        <taxon>Clostridia</taxon>
        <taxon>Peptostreptococcales</taxon>
        <taxon>Filifactoraceae</taxon>
        <taxon>Criibacterium</taxon>
    </lineage>
</organism>
<dbReference type="GO" id="GO:0006412">
    <property type="term" value="P:translation"/>
    <property type="evidence" value="ECO:0007669"/>
    <property type="project" value="UniProtKB-UniRule"/>
</dbReference>
<evidence type="ECO:0000259" key="5">
    <source>
        <dbReference type="SMART" id="SM01403"/>
    </source>
</evidence>
<reference evidence="6" key="2">
    <citation type="submission" date="2018-07" db="EMBL/GenBank/DDBJ databases">
        <authorList>
            <person name="Quirk P.G."/>
            <person name="Krulwich T.A."/>
        </authorList>
    </citation>
    <scope>NUCLEOTIDE SEQUENCE</scope>
    <source>
        <strain evidence="6">CCRI-22567</strain>
    </source>
</reference>
<evidence type="ECO:0000313" key="6">
    <source>
        <dbReference type="EMBL" id="RDY21751.1"/>
    </source>
</evidence>
<dbReference type="RefSeq" id="WP_068912529.1">
    <property type="nucleotide sequence ID" value="NZ_MBEW02000004.1"/>
</dbReference>
<comment type="similarity">
    <text evidence="1 4">Belongs to the universal ribosomal protein uS10 family.</text>
</comment>
<dbReference type="Gene3D" id="3.30.70.600">
    <property type="entry name" value="Ribosomal protein S10 domain"/>
    <property type="match status" value="1"/>
</dbReference>
<dbReference type="InterPro" id="IPR036838">
    <property type="entry name" value="Ribosomal_uS10_dom_sf"/>
</dbReference>
<dbReference type="PANTHER" id="PTHR11700">
    <property type="entry name" value="30S RIBOSOMAL PROTEIN S10 FAMILY MEMBER"/>
    <property type="match status" value="1"/>
</dbReference>